<protein>
    <recommendedName>
        <fullName evidence="4">Intracellular septation protein A</fullName>
    </recommendedName>
</protein>
<evidence type="ECO:0000313" key="3">
    <source>
        <dbReference type="Proteomes" id="UP000295447"/>
    </source>
</evidence>
<sequence length="184" mass="19808">MSYLRTFAPWIVYAIIPSAHWNWAALIALVLSLGLIAVQTRSGRTLDAQIIEIGSAVFFAAITVLAFTTPDSGLHPYTAALSSATLALIAGVSLVVRKPFTLGIAKQTTPREFWDQPLFVRTNVIITAVWTASFAVAAVALATLAHSGSTTRTVVQIAAFVVPMVFTLRYVAHIQAKAAQLRTR</sequence>
<dbReference type="AlphaFoldDB" id="A0A4V3G7D6"/>
<keyword evidence="1" id="KW-1133">Transmembrane helix</keyword>
<keyword evidence="3" id="KW-1185">Reference proteome</keyword>
<comment type="caution">
    <text evidence="2">The sequence shown here is derived from an EMBL/GenBank/DDBJ whole genome shotgun (WGS) entry which is preliminary data.</text>
</comment>
<evidence type="ECO:0000313" key="2">
    <source>
        <dbReference type="EMBL" id="TDW18664.1"/>
    </source>
</evidence>
<feature type="transmembrane region" description="Helical" evidence="1">
    <location>
        <begin position="20"/>
        <end position="38"/>
    </location>
</feature>
<feature type="transmembrane region" description="Helical" evidence="1">
    <location>
        <begin position="50"/>
        <end position="68"/>
    </location>
</feature>
<feature type="transmembrane region" description="Helical" evidence="1">
    <location>
        <begin position="154"/>
        <end position="172"/>
    </location>
</feature>
<keyword evidence="1" id="KW-0812">Transmembrane</keyword>
<dbReference type="Proteomes" id="UP000295447">
    <property type="component" value="Unassembled WGS sequence"/>
</dbReference>
<reference evidence="2 3" key="1">
    <citation type="submission" date="2019-03" db="EMBL/GenBank/DDBJ databases">
        <title>Genomic Encyclopedia of Type Strains, Phase III (KMG-III): the genomes of soil and plant-associated and newly described type strains.</title>
        <authorList>
            <person name="Whitman W."/>
        </authorList>
    </citation>
    <scope>NUCLEOTIDE SEQUENCE [LARGE SCALE GENOMIC DNA]</scope>
    <source>
        <strain evidence="2 3">VKM Ac-2570</strain>
    </source>
</reference>
<dbReference type="EMBL" id="SODF01000002">
    <property type="protein sequence ID" value="TDW18664.1"/>
    <property type="molecule type" value="Genomic_DNA"/>
</dbReference>
<gene>
    <name evidence="2" type="ORF">EV650_5259</name>
</gene>
<accession>A0A4V3G7D6</accession>
<feature type="transmembrane region" description="Helical" evidence="1">
    <location>
        <begin position="118"/>
        <end position="142"/>
    </location>
</feature>
<feature type="transmembrane region" description="Helical" evidence="1">
    <location>
        <begin position="74"/>
        <end position="97"/>
    </location>
</feature>
<organism evidence="2 3">
    <name type="scientific">Kribbella kalugense</name>
    <dbReference type="NCBI Taxonomy" id="2512221"/>
    <lineage>
        <taxon>Bacteria</taxon>
        <taxon>Bacillati</taxon>
        <taxon>Actinomycetota</taxon>
        <taxon>Actinomycetes</taxon>
        <taxon>Propionibacteriales</taxon>
        <taxon>Kribbellaceae</taxon>
        <taxon>Kribbella</taxon>
    </lineage>
</organism>
<proteinExistence type="predicted"/>
<evidence type="ECO:0008006" key="4">
    <source>
        <dbReference type="Google" id="ProtNLM"/>
    </source>
</evidence>
<dbReference type="OrthoDB" id="3870305at2"/>
<dbReference type="RefSeq" id="WP_134121620.1">
    <property type="nucleotide sequence ID" value="NZ_SODF01000002.1"/>
</dbReference>
<keyword evidence="1" id="KW-0472">Membrane</keyword>
<name>A0A4V3G7D6_9ACTN</name>
<evidence type="ECO:0000256" key="1">
    <source>
        <dbReference type="SAM" id="Phobius"/>
    </source>
</evidence>